<feature type="compositionally biased region" description="Basic and acidic residues" evidence="1">
    <location>
        <begin position="187"/>
        <end position="200"/>
    </location>
</feature>
<comment type="caution">
    <text evidence="4">The sequence shown here is derived from an EMBL/GenBank/DDBJ whole genome shotgun (WGS) entry which is preliminary data.</text>
</comment>
<feature type="transmembrane region" description="Helical" evidence="2">
    <location>
        <begin position="37"/>
        <end position="62"/>
    </location>
</feature>
<dbReference type="Pfam" id="PF17957">
    <property type="entry name" value="Big_7"/>
    <property type="match status" value="1"/>
</dbReference>
<organism evidence="4 5">
    <name type="scientific">Actinacidiphila acidipaludis</name>
    <dbReference type="NCBI Taxonomy" id="2873382"/>
    <lineage>
        <taxon>Bacteria</taxon>
        <taxon>Bacillati</taxon>
        <taxon>Actinomycetota</taxon>
        <taxon>Actinomycetes</taxon>
        <taxon>Kitasatosporales</taxon>
        <taxon>Streptomycetaceae</taxon>
        <taxon>Actinacidiphila</taxon>
    </lineage>
</organism>
<dbReference type="SUPFAM" id="SSF56524">
    <property type="entry name" value="Oxidoreductase molybdopterin-binding domain"/>
    <property type="match status" value="1"/>
</dbReference>
<dbReference type="InterPro" id="IPR036374">
    <property type="entry name" value="OxRdtase_Mopterin-bd_sf"/>
</dbReference>
<dbReference type="EMBL" id="JAINZZ010000027">
    <property type="protein sequence ID" value="MBY8880118.1"/>
    <property type="molecule type" value="Genomic_DNA"/>
</dbReference>
<evidence type="ECO:0000313" key="4">
    <source>
        <dbReference type="EMBL" id="MBY8880118.1"/>
    </source>
</evidence>
<keyword evidence="5" id="KW-1185">Reference proteome</keyword>
<keyword evidence="2" id="KW-1133">Transmembrane helix</keyword>
<feature type="compositionally biased region" description="Basic and acidic residues" evidence="1">
    <location>
        <begin position="1"/>
        <end position="13"/>
    </location>
</feature>
<dbReference type="PANTHER" id="PTHR19372:SF7">
    <property type="entry name" value="SULFITE OXIDASE, MITOCHONDRIAL"/>
    <property type="match status" value="1"/>
</dbReference>
<protein>
    <submittedName>
        <fullName evidence="4">Molybdopterin-dependent oxidoreductase</fullName>
    </submittedName>
</protein>
<feature type="transmembrane region" description="Helical" evidence="2">
    <location>
        <begin position="152"/>
        <end position="169"/>
    </location>
</feature>
<accession>A0ABS7QAD9</accession>
<dbReference type="InterPro" id="IPR000572">
    <property type="entry name" value="OxRdtase_Mopterin-bd_dom"/>
</dbReference>
<name>A0ABS7QAD9_9ACTN</name>
<dbReference type="InterPro" id="IPR014756">
    <property type="entry name" value="Ig_E-set"/>
</dbReference>
<dbReference type="SUPFAM" id="SSF81296">
    <property type="entry name" value="E set domains"/>
    <property type="match status" value="1"/>
</dbReference>
<keyword evidence="2" id="KW-0472">Membrane</keyword>
<evidence type="ECO:0000313" key="5">
    <source>
        <dbReference type="Proteomes" id="UP000778578"/>
    </source>
</evidence>
<feature type="region of interest" description="Disordered" evidence="1">
    <location>
        <begin position="178"/>
        <end position="206"/>
    </location>
</feature>
<gene>
    <name evidence="4" type="ORF">K7862_21140</name>
</gene>
<dbReference type="Pfam" id="PF00174">
    <property type="entry name" value="Oxidored_molyb"/>
    <property type="match status" value="1"/>
</dbReference>
<feature type="region of interest" description="Disordered" evidence="1">
    <location>
        <begin position="1"/>
        <end position="28"/>
    </location>
</feature>
<evidence type="ECO:0000256" key="1">
    <source>
        <dbReference type="SAM" id="MobiDB-lite"/>
    </source>
</evidence>
<evidence type="ECO:0000259" key="3">
    <source>
        <dbReference type="Pfam" id="PF00174"/>
    </source>
</evidence>
<dbReference type="Proteomes" id="UP000778578">
    <property type="component" value="Unassembled WGS sequence"/>
</dbReference>
<feature type="domain" description="Oxidoreductase molybdopterin-binding" evidence="3">
    <location>
        <begin position="292"/>
        <end position="450"/>
    </location>
</feature>
<dbReference type="Gene3D" id="3.90.420.10">
    <property type="entry name" value="Oxidoreductase, molybdopterin-binding domain"/>
    <property type="match status" value="1"/>
</dbReference>
<reference evidence="4 5" key="1">
    <citation type="submission" date="2021-08" db="EMBL/GenBank/DDBJ databases">
        <title>WGS of actinomycetes from Thailand.</title>
        <authorList>
            <person name="Thawai C."/>
        </authorList>
    </citation>
    <scope>NUCLEOTIDE SEQUENCE [LARGE SCALE GENOMIC DNA]</scope>
    <source>
        <strain evidence="4 5">PLK6-54</strain>
    </source>
</reference>
<proteinExistence type="predicted"/>
<dbReference type="Gene3D" id="2.60.40.650">
    <property type="match status" value="1"/>
</dbReference>
<feature type="transmembrane region" description="Helical" evidence="2">
    <location>
        <begin position="122"/>
        <end position="140"/>
    </location>
</feature>
<dbReference type="PANTHER" id="PTHR19372">
    <property type="entry name" value="SULFITE REDUCTASE"/>
    <property type="match status" value="1"/>
</dbReference>
<evidence type="ECO:0000256" key="2">
    <source>
        <dbReference type="SAM" id="Phobius"/>
    </source>
</evidence>
<feature type="transmembrane region" description="Helical" evidence="2">
    <location>
        <begin position="98"/>
        <end position="115"/>
    </location>
</feature>
<sequence>MRGVSDDPGRDDDSGAQGALTPRGTPSAARGRRALRLVLGGLAGLLSAAAALGVAELVSAAIRPQASPVVAVGGAVIDRTPASVKDYAVRHFGTNDKLFLQLGILVVLALFAVALGMVALRFRWAGVAGVALFGIAGVLAANSRPDRHGADVLPSAVGALAGAAALWLLSARLAPARAPGDGTPAGHRAEARPAQDRPDADGVSGDNPAFDRRGFVAAAAATAAASAGAGVLGRVLGDRRGAAAAASRQAIALPRPASPADAVPRGSAFGTPGLSPFMTSTDRFYRVDTALVVPRIDAGTWRLRLHGLGMRRDVVYTYDDLLRQDLIERDITLTCVSNQVGGPYAGNARWIGVPLAGLLREAGVRPPSGGGPADQLVARSVDGMTIGTPVETVLDGRDAMLALGMNGQPLPFTHGFPVRVVVPGLYGYVSACKWLRDLELTTFDAYDAYWVRRGWSREAPIKTASRIDTPRPFATPKAGRVPVAGVAWAQHRGIDRVEVRVDGGPWHTASLAAEDTTDTWRQWQWDWDATAGGHTLEVRATDRTGATQTERRAGTVPDGATGWHSVVVTVT</sequence>
<keyword evidence="2" id="KW-0812">Transmembrane</keyword>